<feature type="compositionally biased region" description="Polar residues" evidence="1">
    <location>
        <begin position="1"/>
        <end position="15"/>
    </location>
</feature>
<sequence>MTQSAQGPTRSQNFPEAQFDTGTPTSSTTLRSTSTPTPISALRQTQTASSLVSRVTTLTKDVRTTHVEAMGLEWRIRTQNRSTLSVKDLLELLADAGFAWRDLARMLGVSVPAIQKWRKGEKSSGENRLKLAGLIAAIDLIASQFHIQDIESWFEMPIVEGVPVTPIDLWAANQAFLVLEFASGHLNPEEALNRFDPSWRETYDSQFETFRAQDGQMSIRPKG</sequence>
<keyword evidence="3" id="KW-1185">Reference proteome</keyword>
<evidence type="ECO:0000313" key="2">
    <source>
        <dbReference type="EMBL" id="GAA4655748.1"/>
    </source>
</evidence>
<organism evidence="2 3">
    <name type="scientific">Arthrobacter gyeryongensis</name>
    <dbReference type="NCBI Taxonomy" id="1650592"/>
    <lineage>
        <taxon>Bacteria</taxon>
        <taxon>Bacillati</taxon>
        <taxon>Actinomycetota</taxon>
        <taxon>Actinomycetes</taxon>
        <taxon>Micrococcales</taxon>
        <taxon>Micrococcaceae</taxon>
        <taxon>Arthrobacter</taxon>
    </lineage>
</organism>
<dbReference type="Proteomes" id="UP001500200">
    <property type="component" value="Unassembled WGS sequence"/>
</dbReference>
<accession>A0ABP8V9D7</accession>
<gene>
    <name evidence="2" type="primary">mosR</name>
    <name evidence="2" type="ORF">GCM10023346_48750</name>
</gene>
<reference evidence="3" key="1">
    <citation type="journal article" date="2019" name="Int. J. Syst. Evol. Microbiol.">
        <title>The Global Catalogue of Microorganisms (GCM) 10K type strain sequencing project: providing services to taxonomists for standard genome sequencing and annotation.</title>
        <authorList>
            <consortium name="The Broad Institute Genomics Platform"/>
            <consortium name="The Broad Institute Genome Sequencing Center for Infectious Disease"/>
            <person name="Wu L."/>
            <person name="Ma J."/>
        </authorList>
    </citation>
    <scope>NUCLEOTIDE SEQUENCE [LARGE SCALE GENOMIC DNA]</scope>
    <source>
        <strain evidence="3">JCM 18514</strain>
    </source>
</reference>
<evidence type="ECO:0000256" key="1">
    <source>
        <dbReference type="SAM" id="MobiDB-lite"/>
    </source>
</evidence>
<proteinExistence type="predicted"/>
<evidence type="ECO:0000313" key="3">
    <source>
        <dbReference type="Proteomes" id="UP001500200"/>
    </source>
</evidence>
<feature type="compositionally biased region" description="Low complexity" evidence="1">
    <location>
        <begin position="21"/>
        <end position="40"/>
    </location>
</feature>
<name>A0ABP8V9D7_9MICC</name>
<protein>
    <submittedName>
        <fullName evidence="2">Hypoxia/intracellular survival transcriptional regulator MosR</fullName>
    </submittedName>
</protein>
<dbReference type="EMBL" id="BAABKK010000052">
    <property type="protein sequence ID" value="GAA4655748.1"/>
    <property type="molecule type" value="Genomic_DNA"/>
</dbReference>
<comment type="caution">
    <text evidence="2">The sequence shown here is derived from an EMBL/GenBank/DDBJ whole genome shotgun (WGS) entry which is preliminary data.</text>
</comment>
<feature type="region of interest" description="Disordered" evidence="1">
    <location>
        <begin position="1"/>
        <end position="45"/>
    </location>
</feature>